<feature type="region of interest" description="Disordered" evidence="1">
    <location>
        <begin position="1"/>
        <end position="36"/>
    </location>
</feature>
<gene>
    <name evidence="2" type="ORF">EYF80_046864</name>
</gene>
<evidence type="ECO:0000313" key="2">
    <source>
        <dbReference type="EMBL" id="TNN42943.1"/>
    </source>
</evidence>
<evidence type="ECO:0000256" key="1">
    <source>
        <dbReference type="SAM" id="MobiDB-lite"/>
    </source>
</evidence>
<dbReference type="AlphaFoldDB" id="A0A4Z2FQ64"/>
<evidence type="ECO:0000313" key="3">
    <source>
        <dbReference type="Proteomes" id="UP000314294"/>
    </source>
</evidence>
<proteinExistence type="predicted"/>
<feature type="region of interest" description="Disordered" evidence="1">
    <location>
        <begin position="153"/>
        <end position="172"/>
    </location>
</feature>
<organism evidence="2 3">
    <name type="scientific">Liparis tanakae</name>
    <name type="common">Tanaka's snailfish</name>
    <dbReference type="NCBI Taxonomy" id="230148"/>
    <lineage>
        <taxon>Eukaryota</taxon>
        <taxon>Metazoa</taxon>
        <taxon>Chordata</taxon>
        <taxon>Craniata</taxon>
        <taxon>Vertebrata</taxon>
        <taxon>Euteleostomi</taxon>
        <taxon>Actinopterygii</taxon>
        <taxon>Neopterygii</taxon>
        <taxon>Teleostei</taxon>
        <taxon>Neoteleostei</taxon>
        <taxon>Acanthomorphata</taxon>
        <taxon>Eupercaria</taxon>
        <taxon>Perciformes</taxon>
        <taxon>Cottioidei</taxon>
        <taxon>Cottales</taxon>
        <taxon>Liparidae</taxon>
        <taxon>Liparis</taxon>
    </lineage>
</organism>
<name>A0A4Z2FQ64_9TELE</name>
<dbReference type="EMBL" id="SRLO01001001">
    <property type="protein sequence ID" value="TNN42943.1"/>
    <property type="molecule type" value="Genomic_DNA"/>
</dbReference>
<sequence length="199" mass="21621">MKPEERSRGRTIYWVQSHGDNKLEPTGSAQRQSPLSGLRRPLLAATGRCDSQHYLSGTIPAPLRNTYSSRPKEKVALKQAVQVLLQAVGLQAVGLLLQALQVHVLPLAVPHHGPLLGRSAASESSPVCFSILSPLTTVVLTTLLTFRPCTCSTSNSDTAAAPEAGDSEKVNWREDEKISQHRRLCAMWSVPMTFCGTLL</sequence>
<keyword evidence="3" id="KW-1185">Reference proteome</keyword>
<protein>
    <submittedName>
        <fullName evidence="2">Uncharacterized protein</fullName>
    </submittedName>
</protein>
<comment type="caution">
    <text evidence="2">The sequence shown here is derived from an EMBL/GenBank/DDBJ whole genome shotgun (WGS) entry which is preliminary data.</text>
</comment>
<dbReference type="Proteomes" id="UP000314294">
    <property type="component" value="Unassembled WGS sequence"/>
</dbReference>
<accession>A0A4Z2FQ64</accession>
<reference evidence="2 3" key="1">
    <citation type="submission" date="2019-03" db="EMBL/GenBank/DDBJ databases">
        <title>First draft genome of Liparis tanakae, snailfish: a comprehensive survey of snailfish specific genes.</title>
        <authorList>
            <person name="Kim W."/>
            <person name="Song I."/>
            <person name="Jeong J.-H."/>
            <person name="Kim D."/>
            <person name="Kim S."/>
            <person name="Ryu S."/>
            <person name="Song J.Y."/>
            <person name="Lee S.K."/>
        </authorList>
    </citation>
    <scope>NUCLEOTIDE SEQUENCE [LARGE SCALE GENOMIC DNA]</scope>
    <source>
        <tissue evidence="2">Muscle</tissue>
    </source>
</reference>